<evidence type="ECO:0000313" key="2">
    <source>
        <dbReference type="EMBL" id="MBU9710498.1"/>
    </source>
</evidence>
<feature type="transmembrane region" description="Helical" evidence="1">
    <location>
        <begin position="40"/>
        <end position="58"/>
    </location>
</feature>
<reference evidence="2 3" key="1">
    <citation type="submission" date="2021-06" db="EMBL/GenBank/DDBJ databases">
        <title>Bacillus sp. RD4P76, an endophyte from a halophyte.</title>
        <authorList>
            <person name="Sun J.-Q."/>
        </authorList>
    </citation>
    <scope>NUCLEOTIDE SEQUENCE [LARGE SCALE GENOMIC DNA]</scope>
    <source>
        <strain evidence="2 3">CGMCC 1.15917</strain>
    </source>
</reference>
<keyword evidence="1" id="KW-0472">Membrane</keyword>
<accession>A0ABS6JDT6</accession>
<protein>
    <submittedName>
        <fullName evidence="2">DUF3137 domain-containing protein</fullName>
    </submittedName>
</protein>
<dbReference type="InterPro" id="IPR021484">
    <property type="entry name" value="DUF3137"/>
</dbReference>
<organism evidence="2 3">
    <name type="scientific">Evansella tamaricis</name>
    <dbReference type="NCBI Taxonomy" id="2069301"/>
    <lineage>
        <taxon>Bacteria</taxon>
        <taxon>Bacillati</taxon>
        <taxon>Bacillota</taxon>
        <taxon>Bacilli</taxon>
        <taxon>Bacillales</taxon>
        <taxon>Bacillaceae</taxon>
        <taxon>Evansella</taxon>
    </lineage>
</organism>
<evidence type="ECO:0000256" key="1">
    <source>
        <dbReference type="SAM" id="Phobius"/>
    </source>
</evidence>
<keyword evidence="1" id="KW-1133">Transmembrane helix</keyword>
<evidence type="ECO:0000313" key="3">
    <source>
        <dbReference type="Proteomes" id="UP000784880"/>
    </source>
</evidence>
<dbReference type="Proteomes" id="UP000784880">
    <property type="component" value="Unassembled WGS sequence"/>
</dbReference>
<feature type="transmembrane region" description="Helical" evidence="1">
    <location>
        <begin position="64"/>
        <end position="83"/>
    </location>
</feature>
<comment type="caution">
    <text evidence="2">The sequence shown here is derived from an EMBL/GenBank/DDBJ whole genome shotgun (WGS) entry which is preliminary data.</text>
</comment>
<keyword evidence="1" id="KW-0812">Transmembrane</keyword>
<name>A0ABS6JDT6_9BACI</name>
<dbReference type="Pfam" id="PF11335">
    <property type="entry name" value="DUF3137"/>
    <property type="match status" value="1"/>
</dbReference>
<gene>
    <name evidence="2" type="ORF">KS419_01895</name>
</gene>
<dbReference type="RefSeq" id="WP_217064391.1">
    <property type="nucleotide sequence ID" value="NZ_JAHQCS010000034.1"/>
</dbReference>
<sequence>MERISKTRNEFDLFFRDKMEGKIDKLDEARRKIRKSRNKYLGISAMGILPALLFAQFFRSFDFVFYIIAIGFGIYGFIKIHGLQKGFSQQMKQEVIKETVKFINPAFKYDPEKFIPKKTFVNTNIFKKVPNRYRGDDYIWGYVYDSEEKTTKNLEPQAAASLNIQNTEQEEFTPISEKINETIGLNTGDANDTSENVPKTMVAFSEVEALHVTKRRDKDGKTKTYEEKIFKGLFFQVDFNKDFKGVTLVLPRQNLLSRFKQHNVVMRHKDLEDLELDHIDFNEQFTVRTTDETKARYILTPAFMEKLLAFVEDTKESATNRPVNSDLFSTFTDQSKGFNVKKRYVPYFSFKNGKMYFLLNTDHKHFDFNLDQKLDRDLLYYYFEDINKSLQLVEELDLNLRLWNKD</sequence>
<keyword evidence="3" id="KW-1185">Reference proteome</keyword>
<proteinExistence type="predicted"/>
<dbReference type="EMBL" id="JAHQCS010000034">
    <property type="protein sequence ID" value="MBU9710498.1"/>
    <property type="molecule type" value="Genomic_DNA"/>
</dbReference>